<gene>
    <name evidence="2" type="ORF">ACFSYS_00730</name>
</gene>
<keyword evidence="1" id="KW-0472">Membrane</keyword>
<keyword evidence="1" id="KW-0812">Transmembrane</keyword>
<keyword evidence="3" id="KW-1185">Reference proteome</keyword>
<dbReference type="Proteomes" id="UP001597438">
    <property type="component" value="Unassembled WGS sequence"/>
</dbReference>
<keyword evidence="1" id="KW-1133">Transmembrane helix</keyword>
<reference evidence="3" key="1">
    <citation type="journal article" date="2019" name="Int. J. Syst. Evol. Microbiol.">
        <title>The Global Catalogue of Microorganisms (GCM) 10K type strain sequencing project: providing services to taxonomists for standard genome sequencing and annotation.</title>
        <authorList>
            <consortium name="The Broad Institute Genomics Platform"/>
            <consortium name="The Broad Institute Genome Sequencing Center for Infectious Disease"/>
            <person name="Wu L."/>
            <person name="Ma J."/>
        </authorList>
    </citation>
    <scope>NUCLEOTIDE SEQUENCE [LARGE SCALE GENOMIC DNA]</scope>
    <source>
        <strain evidence="3">KCTC 52925</strain>
    </source>
</reference>
<organism evidence="2 3">
    <name type="scientific">Christiangramia antarctica</name>
    <dbReference type="NCBI Taxonomy" id="2058158"/>
    <lineage>
        <taxon>Bacteria</taxon>
        <taxon>Pseudomonadati</taxon>
        <taxon>Bacteroidota</taxon>
        <taxon>Flavobacteriia</taxon>
        <taxon>Flavobacteriales</taxon>
        <taxon>Flavobacteriaceae</taxon>
        <taxon>Christiangramia</taxon>
    </lineage>
</organism>
<sequence>MNKTEDEKLLSGSTTKKINPIYAAIVGVIILTFIAVAGVYLGYW</sequence>
<dbReference type="RefSeq" id="WP_279347036.1">
    <property type="nucleotide sequence ID" value="NZ_JBHUOJ010000001.1"/>
</dbReference>
<name>A0ABW5X0M9_9FLAO</name>
<proteinExistence type="predicted"/>
<protein>
    <submittedName>
        <fullName evidence="2">Uncharacterized protein</fullName>
    </submittedName>
</protein>
<dbReference type="EMBL" id="JBHUOJ010000001">
    <property type="protein sequence ID" value="MFD2831790.1"/>
    <property type="molecule type" value="Genomic_DNA"/>
</dbReference>
<evidence type="ECO:0000313" key="2">
    <source>
        <dbReference type="EMBL" id="MFD2831790.1"/>
    </source>
</evidence>
<evidence type="ECO:0000313" key="3">
    <source>
        <dbReference type="Proteomes" id="UP001597438"/>
    </source>
</evidence>
<evidence type="ECO:0000256" key="1">
    <source>
        <dbReference type="SAM" id="Phobius"/>
    </source>
</evidence>
<accession>A0ABW5X0M9</accession>
<feature type="transmembrane region" description="Helical" evidence="1">
    <location>
        <begin position="21"/>
        <end position="43"/>
    </location>
</feature>
<comment type="caution">
    <text evidence="2">The sequence shown here is derived from an EMBL/GenBank/DDBJ whole genome shotgun (WGS) entry which is preliminary data.</text>
</comment>